<dbReference type="RefSeq" id="WP_265144565.1">
    <property type="nucleotide sequence ID" value="NZ_JAPCHZ010000005.1"/>
</dbReference>
<dbReference type="EMBL" id="JAPCHZ010000005">
    <property type="protein sequence ID" value="MCW4452440.1"/>
    <property type="molecule type" value="Genomic_DNA"/>
</dbReference>
<proteinExistence type="predicted"/>
<feature type="domain" description="Bacterial bifunctional deaminase-reductase C-terminal" evidence="1">
    <location>
        <begin position="2"/>
        <end position="174"/>
    </location>
</feature>
<dbReference type="InterPro" id="IPR024072">
    <property type="entry name" value="DHFR-like_dom_sf"/>
</dbReference>
<dbReference type="SUPFAM" id="SSF53597">
    <property type="entry name" value="Dihydrofolate reductase-like"/>
    <property type="match status" value="1"/>
</dbReference>
<protein>
    <submittedName>
        <fullName evidence="2">Dihydrofolate reductase family protein</fullName>
    </submittedName>
</protein>
<dbReference type="Gene3D" id="3.40.430.10">
    <property type="entry name" value="Dihydrofolate Reductase, subunit A"/>
    <property type="match status" value="1"/>
</dbReference>
<dbReference type="Pfam" id="PF01872">
    <property type="entry name" value="RibD_C"/>
    <property type="match status" value="1"/>
</dbReference>
<dbReference type="PANTHER" id="PTHR38011">
    <property type="entry name" value="DIHYDROFOLATE REDUCTASE FAMILY PROTEIN (AFU_ORTHOLOGUE AFUA_8G06820)"/>
    <property type="match status" value="1"/>
</dbReference>
<reference evidence="2 3" key="1">
    <citation type="submission" date="2022-10" db="EMBL/GenBank/DDBJ databases">
        <title>Kaistella sp. BT-6-1-3.</title>
        <authorList>
            <person name="Ai J."/>
            <person name="Deng Z."/>
        </authorList>
    </citation>
    <scope>NUCLEOTIDE SEQUENCE [LARGE SCALE GENOMIC DNA]</scope>
    <source>
        <strain evidence="2 3">BT6-1-3</strain>
    </source>
</reference>
<dbReference type="Proteomes" id="UP001209107">
    <property type="component" value="Unassembled WGS sequence"/>
</dbReference>
<sequence length="188" mass="21379">MRKLIAAVNITIDGVVDHTAGLPDEELHQHYIDLLYSADVMLYGRKTYELMQYWQTVLTHPTGIREQDDFAHAIDRIRKVVFSRHLKQTGWETATLATEPPEVLAVDLKQQSGRDILIGSPGLIIRFLQLHLIDELQLCVHPVIAGSGRLLFEDLKDRHLFRLIKTKALHSGAVILYYQSTGNDEGTR</sequence>
<evidence type="ECO:0000313" key="3">
    <source>
        <dbReference type="Proteomes" id="UP001209107"/>
    </source>
</evidence>
<evidence type="ECO:0000259" key="1">
    <source>
        <dbReference type="Pfam" id="PF01872"/>
    </source>
</evidence>
<dbReference type="PANTHER" id="PTHR38011:SF11">
    <property type="entry name" value="2,5-DIAMINO-6-RIBOSYLAMINO-4(3H)-PYRIMIDINONE 5'-PHOSPHATE REDUCTASE"/>
    <property type="match status" value="1"/>
</dbReference>
<evidence type="ECO:0000313" key="2">
    <source>
        <dbReference type="EMBL" id="MCW4452440.1"/>
    </source>
</evidence>
<keyword evidence="3" id="KW-1185">Reference proteome</keyword>
<organism evidence="2 3">
    <name type="scientific">Kaistella yananensis</name>
    <dbReference type="NCBI Taxonomy" id="2989820"/>
    <lineage>
        <taxon>Bacteria</taxon>
        <taxon>Pseudomonadati</taxon>
        <taxon>Bacteroidota</taxon>
        <taxon>Flavobacteriia</taxon>
        <taxon>Flavobacteriales</taxon>
        <taxon>Weeksellaceae</taxon>
        <taxon>Chryseobacterium group</taxon>
        <taxon>Kaistella</taxon>
    </lineage>
</organism>
<gene>
    <name evidence="2" type="ORF">OK344_09485</name>
</gene>
<dbReference type="InterPro" id="IPR050765">
    <property type="entry name" value="Riboflavin_Biosynth_HTPR"/>
</dbReference>
<dbReference type="InterPro" id="IPR002734">
    <property type="entry name" value="RibDG_C"/>
</dbReference>
<name>A0ABT3JNS6_9FLAO</name>
<accession>A0ABT3JNS6</accession>
<comment type="caution">
    <text evidence="2">The sequence shown here is derived from an EMBL/GenBank/DDBJ whole genome shotgun (WGS) entry which is preliminary data.</text>
</comment>